<evidence type="ECO:0000313" key="1">
    <source>
        <dbReference type="EMBL" id="TFK59996.1"/>
    </source>
</evidence>
<dbReference type="EMBL" id="ML208849">
    <property type="protein sequence ID" value="TFK59996.1"/>
    <property type="molecule type" value="Genomic_DNA"/>
</dbReference>
<proteinExistence type="predicted"/>
<reference evidence="1 2" key="1">
    <citation type="journal article" date="2019" name="Nat. Ecol. Evol.">
        <title>Megaphylogeny resolves global patterns of mushroom evolution.</title>
        <authorList>
            <person name="Varga T."/>
            <person name="Krizsan K."/>
            <person name="Foldi C."/>
            <person name="Dima B."/>
            <person name="Sanchez-Garcia M."/>
            <person name="Sanchez-Ramirez S."/>
            <person name="Szollosi G.J."/>
            <person name="Szarkandi J.G."/>
            <person name="Papp V."/>
            <person name="Albert L."/>
            <person name="Andreopoulos W."/>
            <person name="Angelini C."/>
            <person name="Antonin V."/>
            <person name="Barry K.W."/>
            <person name="Bougher N.L."/>
            <person name="Buchanan P."/>
            <person name="Buyck B."/>
            <person name="Bense V."/>
            <person name="Catcheside P."/>
            <person name="Chovatia M."/>
            <person name="Cooper J."/>
            <person name="Damon W."/>
            <person name="Desjardin D."/>
            <person name="Finy P."/>
            <person name="Geml J."/>
            <person name="Haridas S."/>
            <person name="Hughes K."/>
            <person name="Justo A."/>
            <person name="Karasinski D."/>
            <person name="Kautmanova I."/>
            <person name="Kiss B."/>
            <person name="Kocsube S."/>
            <person name="Kotiranta H."/>
            <person name="LaButti K.M."/>
            <person name="Lechner B.E."/>
            <person name="Liimatainen K."/>
            <person name="Lipzen A."/>
            <person name="Lukacs Z."/>
            <person name="Mihaltcheva S."/>
            <person name="Morgado L.N."/>
            <person name="Niskanen T."/>
            <person name="Noordeloos M.E."/>
            <person name="Ohm R.A."/>
            <person name="Ortiz-Santana B."/>
            <person name="Ovrebo C."/>
            <person name="Racz N."/>
            <person name="Riley R."/>
            <person name="Savchenko A."/>
            <person name="Shiryaev A."/>
            <person name="Soop K."/>
            <person name="Spirin V."/>
            <person name="Szebenyi C."/>
            <person name="Tomsovsky M."/>
            <person name="Tulloss R.E."/>
            <person name="Uehling J."/>
            <person name="Grigoriev I.V."/>
            <person name="Vagvolgyi C."/>
            <person name="Papp T."/>
            <person name="Martin F.M."/>
            <person name="Miettinen O."/>
            <person name="Hibbett D.S."/>
            <person name="Nagy L.G."/>
        </authorList>
    </citation>
    <scope>NUCLEOTIDE SEQUENCE [LARGE SCALE GENOMIC DNA]</scope>
    <source>
        <strain evidence="1 2">NL-1719</strain>
    </source>
</reference>
<name>A0ACD3A375_9AGAR</name>
<gene>
    <name evidence="1" type="ORF">BDN72DRAFT_864698</name>
</gene>
<sequence>MSHGGRFRTENIQFVEELTVKTRDDPTFLAHENSTMGRLMEEYMAEQFEAHHLGRFGYKRSTVNTRSTNSSTGERRSFPLKRDNDAPSSHARTIIDGTRSKSRSRSRHGRESGGIDTDKDVTLASEDSNTMKVESFSALEIMALTSAVKESKHILTNALTADDVLFLSTAAPAAVNSARVK</sequence>
<organism evidence="1 2">
    <name type="scientific">Pluteus cervinus</name>
    <dbReference type="NCBI Taxonomy" id="181527"/>
    <lineage>
        <taxon>Eukaryota</taxon>
        <taxon>Fungi</taxon>
        <taxon>Dikarya</taxon>
        <taxon>Basidiomycota</taxon>
        <taxon>Agaricomycotina</taxon>
        <taxon>Agaricomycetes</taxon>
        <taxon>Agaricomycetidae</taxon>
        <taxon>Agaricales</taxon>
        <taxon>Pluteineae</taxon>
        <taxon>Pluteaceae</taxon>
        <taxon>Pluteus</taxon>
    </lineage>
</organism>
<protein>
    <submittedName>
        <fullName evidence="1">Uncharacterized protein</fullName>
    </submittedName>
</protein>
<accession>A0ACD3A375</accession>
<dbReference type="Proteomes" id="UP000308600">
    <property type="component" value="Unassembled WGS sequence"/>
</dbReference>
<evidence type="ECO:0000313" key="2">
    <source>
        <dbReference type="Proteomes" id="UP000308600"/>
    </source>
</evidence>
<keyword evidence="2" id="KW-1185">Reference proteome</keyword>